<dbReference type="AlphaFoldDB" id="A0A0L9VKS4"/>
<evidence type="ECO:0000313" key="2">
    <source>
        <dbReference type="EMBL" id="KOM55334.1"/>
    </source>
</evidence>
<proteinExistence type="predicted"/>
<name>A0A0L9VKS4_PHAAN</name>
<dbReference type="Gramene" id="KOM55334">
    <property type="protein sequence ID" value="KOM55334"/>
    <property type="gene ID" value="LR48_Vigan10g122600"/>
</dbReference>
<organism evidence="2 3">
    <name type="scientific">Phaseolus angularis</name>
    <name type="common">Azuki bean</name>
    <name type="synonym">Vigna angularis</name>
    <dbReference type="NCBI Taxonomy" id="3914"/>
    <lineage>
        <taxon>Eukaryota</taxon>
        <taxon>Viridiplantae</taxon>
        <taxon>Streptophyta</taxon>
        <taxon>Embryophyta</taxon>
        <taxon>Tracheophyta</taxon>
        <taxon>Spermatophyta</taxon>
        <taxon>Magnoliopsida</taxon>
        <taxon>eudicotyledons</taxon>
        <taxon>Gunneridae</taxon>
        <taxon>Pentapetalae</taxon>
        <taxon>rosids</taxon>
        <taxon>fabids</taxon>
        <taxon>Fabales</taxon>
        <taxon>Fabaceae</taxon>
        <taxon>Papilionoideae</taxon>
        <taxon>50 kb inversion clade</taxon>
        <taxon>NPAAA clade</taxon>
        <taxon>indigoferoid/millettioid clade</taxon>
        <taxon>Phaseoleae</taxon>
        <taxon>Vigna</taxon>
    </lineage>
</organism>
<reference evidence="3" key="1">
    <citation type="journal article" date="2015" name="Proc. Natl. Acad. Sci. U.S.A.">
        <title>Genome sequencing of adzuki bean (Vigna angularis) provides insight into high starch and low fat accumulation and domestication.</title>
        <authorList>
            <person name="Yang K."/>
            <person name="Tian Z."/>
            <person name="Chen C."/>
            <person name="Luo L."/>
            <person name="Zhao B."/>
            <person name="Wang Z."/>
            <person name="Yu L."/>
            <person name="Li Y."/>
            <person name="Sun Y."/>
            <person name="Li W."/>
            <person name="Chen Y."/>
            <person name="Li Y."/>
            <person name="Zhang Y."/>
            <person name="Ai D."/>
            <person name="Zhao J."/>
            <person name="Shang C."/>
            <person name="Ma Y."/>
            <person name="Wu B."/>
            <person name="Wang M."/>
            <person name="Gao L."/>
            <person name="Sun D."/>
            <person name="Zhang P."/>
            <person name="Guo F."/>
            <person name="Wang W."/>
            <person name="Li Y."/>
            <person name="Wang J."/>
            <person name="Varshney R.K."/>
            <person name="Wang J."/>
            <person name="Ling H.Q."/>
            <person name="Wan P."/>
        </authorList>
    </citation>
    <scope>NUCLEOTIDE SEQUENCE</scope>
    <source>
        <strain evidence="3">cv. Jingnong 6</strain>
    </source>
</reference>
<feature type="region of interest" description="Disordered" evidence="1">
    <location>
        <begin position="1"/>
        <end position="22"/>
    </location>
</feature>
<evidence type="ECO:0000256" key="1">
    <source>
        <dbReference type="SAM" id="MobiDB-lite"/>
    </source>
</evidence>
<protein>
    <submittedName>
        <fullName evidence="2">Uncharacterized protein</fullName>
    </submittedName>
</protein>
<gene>
    <name evidence="2" type="ORF">LR48_Vigan10g122600</name>
</gene>
<dbReference type="EMBL" id="CM003380">
    <property type="protein sequence ID" value="KOM55334.1"/>
    <property type="molecule type" value="Genomic_DNA"/>
</dbReference>
<dbReference type="Proteomes" id="UP000053144">
    <property type="component" value="Chromosome 10"/>
</dbReference>
<accession>A0A0L9VKS4</accession>
<evidence type="ECO:0000313" key="3">
    <source>
        <dbReference type="Proteomes" id="UP000053144"/>
    </source>
</evidence>
<sequence length="59" mass="6763">MLTGELKCGSKKRTRPWSSRGSYNSLEVHGDGWKRGEVTTTRMEKCVHGKLKKKTRLEV</sequence>